<gene>
    <name evidence="1" type="ORF">SNAT2548_LOCUS33685</name>
</gene>
<reference evidence="1" key="1">
    <citation type="submission" date="2021-02" db="EMBL/GenBank/DDBJ databases">
        <authorList>
            <person name="Dougan E. K."/>
            <person name="Rhodes N."/>
            <person name="Thang M."/>
            <person name="Chan C."/>
        </authorList>
    </citation>
    <scope>NUCLEOTIDE SEQUENCE</scope>
</reference>
<sequence length="147" mass="16410">MCGEREREMRREMRRDEVTDKSLLSRIDIDDSSHAHTIPGPQLFRGFSPNLLDPKRTGPCVSRHAHPPLSTLNRLNFAQGNECHGCIDQHTLATKVYALMQRLQKGWPGHHNCNAITPSARDAMHAGVTNRDNSTGIAKSNSSVFIV</sequence>
<name>A0A812V1N4_9DINO</name>
<proteinExistence type="predicted"/>
<keyword evidence="2" id="KW-1185">Reference proteome</keyword>
<evidence type="ECO:0000313" key="1">
    <source>
        <dbReference type="EMBL" id="CAE7591716.1"/>
    </source>
</evidence>
<dbReference type="Proteomes" id="UP000604046">
    <property type="component" value="Unassembled WGS sequence"/>
</dbReference>
<organism evidence="1 2">
    <name type="scientific">Symbiodinium natans</name>
    <dbReference type="NCBI Taxonomy" id="878477"/>
    <lineage>
        <taxon>Eukaryota</taxon>
        <taxon>Sar</taxon>
        <taxon>Alveolata</taxon>
        <taxon>Dinophyceae</taxon>
        <taxon>Suessiales</taxon>
        <taxon>Symbiodiniaceae</taxon>
        <taxon>Symbiodinium</taxon>
    </lineage>
</organism>
<protein>
    <submittedName>
        <fullName evidence="1">Uncharacterized protein</fullName>
    </submittedName>
</protein>
<dbReference type="EMBL" id="CAJNDS010002772">
    <property type="protein sequence ID" value="CAE7591716.1"/>
    <property type="molecule type" value="Genomic_DNA"/>
</dbReference>
<dbReference type="AlphaFoldDB" id="A0A812V1N4"/>
<accession>A0A812V1N4</accession>
<evidence type="ECO:0000313" key="2">
    <source>
        <dbReference type="Proteomes" id="UP000604046"/>
    </source>
</evidence>
<comment type="caution">
    <text evidence="1">The sequence shown here is derived from an EMBL/GenBank/DDBJ whole genome shotgun (WGS) entry which is preliminary data.</text>
</comment>